<gene>
    <name evidence="1" type="ORF">niasHT_039910</name>
</gene>
<organism evidence="1 2">
    <name type="scientific">Heterodera trifolii</name>
    <dbReference type="NCBI Taxonomy" id="157864"/>
    <lineage>
        <taxon>Eukaryota</taxon>
        <taxon>Metazoa</taxon>
        <taxon>Ecdysozoa</taxon>
        <taxon>Nematoda</taxon>
        <taxon>Chromadorea</taxon>
        <taxon>Rhabditida</taxon>
        <taxon>Tylenchina</taxon>
        <taxon>Tylenchomorpha</taxon>
        <taxon>Tylenchoidea</taxon>
        <taxon>Heteroderidae</taxon>
        <taxon>Heteroderinae</taxon>
        <taxon>Heterodera</taxon>
    </lineage>
</organism>
<name>A0ABD2IFZ5_9BILA</name>
<dbReference type="EMBL" id="JBICBT010001253">
    <property type="protein sequence ID" value="KAL3076421.1"/>
    <property type="molecule type" value="Genomic_DNA"/>
</dbReference>
<reference evidence="1 2" key="1">
    <citation type="submission" date="2024-10" db="EMBL/GenBank/DDBJ databases">
        <authorList>
            <person name="Kim D."/>
        </authorList>
    </citation>
    <scope>NUCLEOTIDE SEQUENCE [LARGE SCALE GENOMIC DNA]</scope>
    <source>
        <strain evidence="1">BH-2024</strain>
    </source>
</reference>
<dbReference type="AlphaFoldDB" id="A0ABD2IFZ5"/>
<sequence length="80" mass="9289">MHREFSDVLFERHLQERRIEQNVLPSHGFTSMSCSRPMPVAMPNSLAVLTNWSTNMLVVVLFPFLNDALGKNVFFFLFTK</sequence>
<proteinExistence type="predicted"/>
<comment type="caution">
    <text evidence="1">The sequence shown here is derived from an EMBL/GenBank/DDBJ whole genome shotgun (WGS) entry which is preliminary data.</text>
</comment>
<dbReference type="PROSITE" id="PS51257">
    <property type="entry name" value="PROKAR_LIPOPROTEIN"/>
    <property type="match status" value="1"/>
</dbReference>
<evidence type="ECO:0000313" key="1">
    <source>
        <dbReference type="EMBL" id="KAL3076421.1"/>
    </source>
</evidence>
<keyword evidence="2" id="KW-1185">Reference proteome</keyword>
<protein>
    <submittedName>
        <fullName evidence="1">Uncharacterized protein</fullName>
    </submittedName>
</protein>
<evidence type="ECO:0000313" key="2">
    <source>
        <dbReference type="Proteomes" id="UP001620626"/>
    </source>
</evidence>
<dbReference type="Proteomes" id="UP001620626">
    <property type="component" value="Unassembled WGS sequence"/>
</dbReference>
<accession>A0ABD2IFZ5</accession>